<dbReference type="PANTHER" id="PTHR12553">
    <property type="entry name" value="ZINC PHOSPHODIESTERASE ELAC PROTEIN 2"/>
    <property type="match status" value="1"/>
</dbReference>
<feature type="domain" description="tRNase Z endonuclease" evidence="12">
    <location>
        <begin position="6"/>
        <end position="68"/>
    </location>
</feature>
<feature type="region of interest" description="Disordered" evidence="11">
    <location>
        <begin position="969"/>
        <end position="1001"/>
    </location>
</feature>
<keyword evidence="6" id="KW-0540">Nuclease</keyword>
<dbReference type="EC" id="3.1.26.11" evidence="4"/>
<keyword evidence="8" id="KW-0255">Endonuclease</keyword>
<comment type="similarity">
    <text evidence="3">Belongs to the RNase Z family.</text>
</comment>
<dbReference type="PANTHER" id="PTHR12553:SF49">
    <property type="entry name" value="ZINC PHOSPHODIESTERASE ELAC PROTEIN 2"/>
    <property type="match status" value="1"/>
</dbReference>
<dbReference type="Gene3D" id="3.60.15.10">
    <property type="entry name" value="Ribonuclease Z/Hydroxyacylglutathione hydrolase-like"/>
    <property type="match status" value="2"/>
</dbReference>
<evidence type="ECO:0000313" key="14">
    <source>
        <dbReference type="Proteomes" id="UP000756132"/>
    </source>
</evidence>
<evidence type="ECO:0000256" key="1">
    <source>
        <dbReference type="ARBA" id="ARBA00000402"/>
    </source>
</evidence>
<proteinExistence type="inferred from homology"/>
<feature type="region of interest" description="Disordered" evidence="11">
    <location>
        <begin position="862"/>
        <end position="890"/>
    </location>
</feature>
<dbReference type="GO" id="GO:0046872">
    <property type="term" value="F:metal ion binding"/>
    <property type="evidence" value="ECO:0007669"/>
    <property type="project" value="UniProtKB-KW"/>
</dbReference>
<accession>A0A9Q8L989</accession>
<keyword evidence="14" id="KW-1185">Reference proteome</keyword>
<dbReference type="KEGG" id="ffu:CLAFUR5_03401"/>
<evidence type="ECO:0000256" key="3">
    <source>
        <dbReference type="ARBA" id="ARBA00007823"/>
    </source>
</evidence>
<evidence type="ECO:0000259" key="12">
    <source>
        <dbReference type="Pfam" id="PF13691"/>
    </source>
</evidence>
<evidence type="ECO:0000256" key="2">
    <source>
        <dbReference type="ARBA" id="ARBA00001947"/>
    </source>
</evidence>
<evidence type="ECO:0000256" key="11">
    <source>
        <dbReference type="SAM" id="MobiDB-lite"/>
    </source>
</evidence>
<dbReference type="InterPro" id="IPR047151">
    <property type="entry name" value="RNZ2-like"/>
</dbReference>
<reference evidence="13" key="1">
    <citation type="submission" date="2021-12" db="EMBL/GenBank/DDBJ databases">
        <authorList>
            <person name="Zaccaron A."/>
            <person name="Stergiopoulos I."/>
        </authorList>
    </citation>
    <scope>NUCLEOTIDE SEQUENCE</scope>
    <source>
        <strain evidence="13">Race5_Kim</strain>
    </source>
</reference>
<dbReference type="GO" id="GO:0042781">
    <property type="term" value="F:3'-tRNA processing endoribonuclease activity"/>
    <property type="evidence" value="ECO:0007669"/>
    <property type="project" value="UniProtKB-EC"/>
</dbReference>
<dbReference type="Proteomes" id="UP000756132">
    <property type="component" value="Chromosome 2"/>
</dbReference>
<evidence type="ECO:0000256" key="9">
    <source>
        <dbReference type="ARBA" id="ARBA00022801"/>
    </source>
</evidence>
<evidence type="ECO:0000256" key="5">
    <source>
        <dbReference type="ARBA" id="ARBA00022694"/>
    </source>
</evidence>
<evidence type="ECO:0000256" key="7">
    <source>
        <dbReference type="ARBA" id="ARBA00022723"/>
    </source>
</evidence>
<comment type="cofactor">
    <cofactor evidence="2">
        <name>Zn(2+)</name>
        <dbReference type="ChEBI" id="CHEBI:29105"/>
    </cofactor>
</comment>
<gene>
    <name evidence="13" type="ORF">CLAFUR5_03401</name>
</gene>
<dbReference type="EMBL" id="CP090164">
    <property type="protein sequence ID" value="UJO13106.1"/>
    <property type="molecule type" value="Genomic_DNA"/>
</dbReference>
<evidence type="ECO:0000313" key="13">
    <source>
        <dbReference type="EMBL" id="UJO13106.1"/>
    </source>
</evidence>
<keyword evidence="10" id="KW-0862">Zinc</keyword>
<feature type="region of interest" description="Disordered" evidence="11">
    <location>
        <begin position="477"/>
        <end position="499"/>
    </location>
</feature>
<evidence type="ECO:0000256" key="4">
    <source>
        <dbReference type="ARBA" id="ARBA00012477"/>
    </source>
</evidence>
<feature type="compositionally biased region" description="Polar residues" evidence="11">
    <location>
        <begin position="488"/>
        <end position="499"/>
    </location>
</feature>
<feature type="compositionally biased region" description="Basic residues" evidence="11">
    <location>
        <begin position="990"/>
        <end position="1001"/>
    </location>
</feature>
<feature type="region of interest" description="Disordered" evidence="11">
    <location>
        <begin position="185"/>
        <end position="222"/>
    </location>
</feature>
<reference evidence="13" key="2">
    <citation type="journal article" date="2022" name="Microb. Genom.">
        <title>A chromosome-scale genome assembly of the tomato pathogen Cladosporium fulvum reveals a compartmentalized genome architecture and the presence of a dispensable chromosome.</title>
        <authorList>
            <person name="Zaccaron A.Z."/>
            <person name="Chen L.H."/>
            <person name="Samaras A."/>
            <person name="Stergiopoulos I."/>
        </authorList>
    </citation>
    <scope>NUCLEOTIDE SEQUENCE</scope>
    <source>
        <strain evidence="13">Race5_Kim</strain>
    </source>
</reference>
<keyword evidence="7" id="KW-0479">Metal-binding</keyword>
<protein>
    <recommendedName>
        <fullName evidence="4">ribonuclease Z</fullName>
        <ecNumber evidence="4">3.1.26.11</ecNumber>
    </recommendedName>
</protein>
<dbReference type="GeneID" id="71983279"/>
<dbReference type="InterPro" id="IPR027794">
    <property type="entry name" value="tRNase_Z_dom"/>
</dbReference>
<dbReference type="GO" id="GO:0005739">
    <property type="term" value="C:mitochondrion"/>
    <property type="evidence" value="ECO:0007669"/>
    <property type="project" value="TreeGrafter"/>
</dbReference>
<organism evidence="13 14">
    <name type="scientific">Passalora fulva</name>
    <name type="common">Tomato leaf mold</name>
    <name type="synonym">Cladosporium fulvum</name>
    <dbReference type="NCBI Taxonomy" id="5499"/>
    <lineage>
        <taxon>Eukaryota</taxon>
        <taxon>Fungi</taxon>
        <taxon>Dikarya</taxon>
        <taxon>Ascomycota</taxon>
        <taxon>Pezizomycotina</taxon>
        <taxon>Dothideomycetes</taxon>
        <taxon>Dothideomycetidae</taxon>
        <taxon>Mycosphaerellales</taxon>
        <taxon>Mycosphaerellaceae</taxon>
        <taxon>Fulvia</taxon>
    </lineage>
</organism>
<evidence type="ECO:0000256" key="8">
    <source>
        <dbReference type="ARBA" id="ARBA00022759"/>
    </source>
</evidence>
<sequence length="1001" mass="110247">MRSHVQILTTPTADTPGTTLLLHFDNKRYLIGSLAEGTQRACVQMGARLLKVSECFLTGRTEWTNTGGLVGMILTLADSSASSQASSWEDALKKVKAKAKRDGIMDGTPEMKQLEEQAKKEASNTLTIFGPPNLNHTLATARRFVFRKGMPVNIHEIRDGDTRTQQEDEWAPFWADDNIKVWAMSISPDNPKGASATPPESASPRKRSLDEAFGEKNGTLTVSEDLTQKERDYLTVKAVVSEMFNSSWRLDTLYETSLADVKQPATVFVRNAQTNKLEKYRGPMPGGKEPVPDLNLKVLVRRPWPGALVESLPHVEPAKEAVSYIIRNHMQRGKFHPERAQELKVPKGRAWAQLSKGESVQNSDGETITTEQVLSPSRVGGGVAVISLPGPEYIDNLISRPEWREPKVMEGVGAVTWICGKDVATDPRLQAFMKEFNNLEHVVSSPDYCPNNIALDSATAATVRLRELDPARYSVPVHDAEDGAPQTYGGTSAYQETQTSKPLPARIAVRGQMVQLEPSIEVQTKDAVPALKIAETAAEVPKEVMEEAIKAQQASKIIDSDMQKWLDSLPPGAQDAQVTTLGTGSALPSKYRNVSATLVRVPGWGNILLDAGENTLGQLRRVFGTDLKQILQDLKILWISHMHADHQLGTTSVIKEWYQQVHGSQPASLADQQAGYAAKAQQQRRLAVVSEPAMLQWLYEYSALEDYGHSRLAPLSVTKKGRDWSGLGWFIPPRELKDLSWEDQRARLDEAVLSPSDLGLADIQAVQVRHCHGARAVSITTPSGFKVSYSGDCRPSKDFVRIGKDSTVCIHEATFDDELQGDAEAKNHSTTSEALDIAQKMRAKACVLTHFSQRYQKVPVLERGNEELPADEEMVTTNDESANPDDNMDAPLADVAEQTLPDQPASEGDTGQQYDLPSKVGAAGEAIRFTLTSDMKVCVAFDYMNVRVGDIGHMEKFTPALLKLFAEEDKSQQADVAEKNSANVVGRKEKEKKKGKSQRNN</sequence>
<dbReference type="GO" id="GO:1990180">
    <property type="term" value="P:mitochondrial tRNA 3'-end processing"/>
    <property type="evidence" value="ECO:0007669"/>
    <property type="project" value="TreeGrafter"/>
</dbReference>
<dbReference type="SUPFAM" id="SSF56281">
    <property type="entry name" value="Metallo-hydrolase/oxidoreductase"/>
    <property type="match status" value="2"/>
</dbReference>
<dbReference type="AlphaFoldDB" id="A0A9Q8L989"/>
<keyword evidence="9" id="KW-0378">Hydrolase</keyword>
<dbReference type="RefSeq" id="XP_047757472.1">
    <property type="nucleotide sequence ID" value="XM_047902549.1"/>
</dbReference>
<evidence type="ECO:0000256" key="10">
    <source>
        <dbReference type="ARBA" id="ARBA00022833"/>
    </source>
</evidence>
<dbReference type="Pfam" id="PF13691">
    <property type="entry name" value="Lactamase_B_4"/>
    <property type="match status" value="1"/>
</dbReference>
<dbReference type="CDD" id="cd07718">
    <property type="entry name" value="RNaseZ_ELAC1_ELAC2-C-term-like_MBL-fold"/>
    <property type="match status" value="1"/>
</dbReference>
<dbReference type="OrthoDB" id="527344at2759"/>
<comment type="catalytic activity">
    <reaction evidence="1">
        <text>Endonucleolytic cleavage of RNA, removing extra 3' nucleotides from tRNA precursor, generating 3' termini of tRNAs. A 3'-hydroxy group is left at the tRNA terminus and a 5'-phosphoryl group is left at the trailer molecule.</text>
        <dbReference type="EC" id="3.1.26.11"/>
    </reaction>
</comment>
<dbReference type="InterPro" id="IPR036866">
    <property type="entry name" value="RibonucZ/Hydroxyglut_hydro"/>
</dbReference>
<keyword evidence="5" id="KW-0819">tRNA processing</keyword>
<feature type="compositionally biased region" description="Basic and acidic residues" evidence="11">
    <location>
        <begin position="969"/>
        <end position="978"/>
    </location>
</feature>
<name>A0A9Q8L989_PASFU</name>
<evidence type="ECO:0000256" key="6">
    <source>
        <dbReference type="ARBA" id="ARBA00022722"/>
    </source>
</evidence>